<dbReference type="EMBL" id="JAPQKS010000004">
    <property type="protein sequence ID" value="KAJ5233069.1"/>
    <property type="molecule type" value="Genomic_DNA"/>
</dbReference>
<keyword evidence="2" id="KW-1185">Reference proteome</keyword>
<dbReference type="AlphaFoldDB" id="A0A9W9P0E4"/>
<protein>
    <submittedName>
        <fullName evidence="1">Uncharacterized protein</fullName>
    </submittedName>
</protein>
<gene>
    <name evidence="1" type="ORF">N7468_006025</name>
</gene>
<sequence length="98" mass="11088">MVLGWSSNDLADIGSDNPPRILEYIAHTRREGQDLNFHHSKVHHMAVGIPASTLSDRQYYRCNIRKLSVGLAFFLEMAFHAIDNIQLQGHVPSTWDSA</sequence>
<reference evidence="1" key="1">
    <citation type="submission" date="2022-11" db="EMBL/GenBank/DDBJ databases">
        <authorList>
            <person name="Petersen C."/>
        </authorList>
    </citation>
    <scope>NUCLEOTIDE SEQUENCE</scope>
    <source>
        <strain evidence="1">IBT 19713</strain>
    </source>
</reference>
<dbReference type="GeneID" id="83202624"/>
<dbReference type="Proteomes" id="UP001150941">
    <property type="component" value="Unassembled WGS sequence"/>
</dbReference>
<reference evidence="1" key="2">
    <citation type="journal article" date="2023" name="IMA Fungus">
        <title>Comparative genomic study of the Penicillium genus elucidates a diverse pangenome and 15 lateral gene transfer events.</title>
        <authorList>
            <person name="Petersen C."/>
            <person name="Sorensen T."/>
            <person name="Nielsen M.R."/>
            <person name="Sondergaard T.E."/>
            <person name="Sorensen J.L."/>
            <person name="Fitzpatrick D.A."/>
            <person name="Frisvad J.C."/>
            <person name="Nielsen K.L."/>
        </authorList>
    </citation>
    <scope>NUCLEOTIDE SEQUENCE</scope>
    <source>
        <strain evidence="1">IBT 19713</strain>
    </source>
</reference>
<comment type="caution">
    <text evidence="1">The sequence shown here is derived from an EMBL/GenBank/DDBJ whole genome shotgun (WGS) entry which is preliminary data.</text>
</comment>
<name>A0A9W9P0E4_9EURO</name>
<evidence type="ECO:0000313" key="2">
    <source>
        <dbReference type="Proteomes" id="UP001150941"/>
    </source>
</evidence>
<accession>A0A9W9P0E4</accession>
<dbReference type="RefSeq" id="XP_058331061.1">
    <property type="nucleotide sequence ID" value="XM_058475321.1"/>
</dbReference>
<evidence type="ECO:0000313" key="1">
    <source>
        <dbReference type="EMBL" id="KAJ5233069.1"/>
    </source>
</evidence>
<organism evidence="1 2">
    <name type="scientific">Penicillium chermesinum</name>
    <dbReference type="NCBI Taxonomy" id="63820"/>
    <lineage>
        <taxon>Eukaryota</taxon>
        <taxon>Fungi</taxon>
        <taxon>Dikarya</taxon>
        <taxon>Ascomycota</taxon>
        <taxon>Pezizomycotina</taxon>
        <taxon>Eurotiomycetes</taxon>
        <taxon>Eurotiomycetidae</taxon>
        <taxon>Eurotiales</taxon>
        <taxon>Aspergillaceae</taxon>
        <taxon>Penicillium</taxon>
    </lineage>
</organism>
<proteinExistence type="predicted"/>